<keyword evidence="2" id="KW-1185">Reference proteome</keyword>
<accession>A0A2I0LAS9</accession>
<sequence>RGEVGEIVGYLTRLAVGVETENPELGELADGVGGDEAHEKEMQETRNGYSFIFLSHRFPSLTITSIHRLGRASIQEDNDAVFGNFGVVNGITFSSSAT</sequence>
<dbReference type="EMBL" id="PGOL01000075">
    <property type="protein sequence ID" value="PKI77788.1"/>
    <property type="molecule type" value="Genomic_DNA"/>
</dbReference>
<dbReference type="Proteomes" id="UP000233551">
    <property type="component" value="Unassembled WGS sequence"/>
</dbReference>
<dbReference type="AlphaFoldDB" id="A0A2I0LAS9"/>
<comment type="caution">
    <text evidence="1">The sequence shown here is derived from an EMBL/GenBank/DDBJ whole genome shotgun (WGS) entry which is preliminary data.</text>
</comment>
<protein>
    <submittedName>
        <fullName evidence="1">Uncharacterized protein</fullName>
    </submittedName>
</protein>
<evidence type="ECO:0000313" key="2">
    <source>
        <dbReference type="Proteomes" id="UP000233551"/>
    </source>
</evidence>
<name>A0A2I0LAS9_PUNGR</name>
<reference evidence="1 2" key="1">
    <citation type="submission" date="2017-11" db="EMBL/GenBank/DDBJ databases">
        <title>De-novo sequencing of pomegranate (Punica granatum L.) genome.</title>
        <authorList>
            <person name="Akparov Z."/>
            <person name="Amiraslanov A."/>
            <person name="Hajiyeva S."/>
            <person name="Abbasov M."/>
            <person name="Kaur K."/>
            <person name="Hamwieh A."/>
            <person name="Solovyev V."/>
            <person name="Salamov A."/>
            <person name="Braich B."/>
            <person name="Kosarev P."/>
            <person name="Mahmoud A."/>
            <person name="Hajiyev E."/>
            <person name="Babayeva S."/>
            <person name="Izzatullayeva V."/>
            <person name="Mammadov A."/>
            <person name="Mammadov A."/>
            <person name="Sharifova S."/>
            <person name="Ojaghi J."/>
            <person name="Eynullazada K."/>
            <person name="Bayramov B."/>
            <person name="Abdulazimova A."/>
            <person name="Shahmuradov I."/>
        </authorList>
    </citation>
    <scope>NUCLEOTIDE SEQUENCE [LARGE SCALE GENOMIC DNA]</scope>
    <source>
        <strain evidence="2">cv. AG2017</strain>
        <tissue evidence="1">Leaf</tissue>
    </source>
</reference>
<organism evidence="1 2">
    <name type="scientific">Punica granatum</name>
    <name type="common">Pomegranate</name>
    <dbReference type="NCBI Taxonomy" id="22663"/>
    <lineage>
        <taxon>Eukaryota</taxon>
        <taxon>Viridiplantae</taxon>
        <taxon>Streptophyta</taxon>
        <taxon>Embryophyta</taxon>
        <taxon>Tracheophyta</taxon>
        <taxon>Spermatophyta</taxon>
        <taxon>Magnoliopsida</taxon>
        <taxon>eudicotyledons</taxon>
        <taxon>Gunneridae</taxon>
        <taxon>Pentapetalae</taxon>
        <taxon>rosids</taxon>
        <taxon>malvids</taxon>
        <taxon>Myrtales</taxon>
        <taxon>Lythraceae</taxon>
        <taxon>Punica</taxon>
    </lineage>
</organism>
<gene>
    <name evidence="1" type="ORF">CRG98_001836</name>
</gene>
<proteinExistence type="predicted"/>
<evidence type="ECO:0000313" key="1">
    <source>
        <dbReference type="EMBL" id="PKI77788.1"/>
    </source>
</evidence>
<feature type="non-terminal residue" evidence="1">
    <location>
        <position position="1"/>
    </location>
</feature>